<evidence type="ECO:0000313" key="2">
    <source>
        <dbReference type="Proteomes" id="UP000007129"/>
    </source>
</evidence>
<dbReference type="Proteomes" id="UP000007129">
    <property type="component" value="Unassembled WGS sequence"/>
</dbReference>
<organism evidence="1 2">
    <name type="scientific">Macrophomina phaseolina (strain MS6)</name>
    <name type="common">Charcoal rot fungus</name>
    <dbReference type="NCBI Taxonomy" id="1126212"/>
    <lineage>
        <taxon>Eukaryota</taxon>
        <taxon>Fungi</taxon>
        <taxon>Dikarya</taxon>
        <taxon>Ascomycota</taxon>
        <taxon>Pezizomycotina</taxon>
        <taxon>Dothideomycetes</taxon>
        <taxon>Dothideomycetes incertae sedis</taxon>
        <taxon>Botryosphaeriales</taxon>
        <taxon>Botryosphaeriaceae</taxon>
        <taxon>Macrophomina</taxon>
    </lineage>
</organism>
<dbReference type="InParanoid" id="K2S604"/>
<dbReference type="VEuPathDB" id="FungiDB:MPH_04821"/>
<sequence length="156" mass="17157">MLLSQQTYMAMHLSGAVARSGFILNIYPGTLSHMRTAAISHIISPVFCACASWHQTAEHRFSATFGAPDWLPRTLPQVPNRALFTTKIGNPSTSSTTQTAHQHTYVVLASVSFDQPESLPPRQWTRASFISQDPPQRGIIAFGGLSECKDAQKCLR</sequence>
<gene>
    <name evidence="1" type="ORF">MPH_04821</name>
</gene>
<dbReference type="EMBL" id="AHHD01000220">
    <property type="protein sequence ID" value="EKG17964.1"/>
    <property type="molecule type" value="Genomic_DNA"/>
</dbReference>
<proteinExistence type="predicted"/>
<dbReference type="HOGENOM" id="CLU_1686963_0_0_1"/>
<evidence type="ECO:0000313" key="1">
    <source>
        <dbReference type="EMBL" id="EKG17964.1"/>
    </source>
</evidence>
<accession>K2S604</accession>
<reference evidence="1 2" key="1">
    <citation type="journal article" date="2012" name="BMC Genomics">
        <title>Tools to kill: Genome of one of the most destructive plant pathogenic fungi Macrophomina phaseolina.</title>
        <authorList>
            <person name="Islam M.S."/>
            <person name="Haque M.S."/>
            <person name="Islam M.M."/>
            <person name="Emdad E.M."/>
            <person name="Halim A."/>
            <person name="Hossen Q.M.M."/>
            <person name="Hossain M.Z."/>
            <person name="Ahmed B."/>
            <person name="Rahim S."/>
            <person name="Rahman M.S."/>
            <person name="Alam M.M."/>
            <person name="Hou S."/>
            <person name="Wan X."/>
            <person name="Saito J.A."/>
            <person name="Alam M."/>
        </authorList>
    </citation>
    <scope>NUCLEOTIDE SEQUENCE [LARGE SCALE GENOMIC DNA]</scope>
    <source>
        <strain evidence="1 2">MS6</strain>
    </source>
</reference>
<comment type="caution">
    <text evidence="1">The sequence shown here is derived from an EMBL/GenBank/DDBJ whole genome shotgun (WGS) entry which is preliminary data.</text>
</comment>
<name>K2S604_MACPH</name>
<dbReference type="AlphaFoldDB" id="K2S604"/>
<protein>
    <submittedName>
        <fullName evidence="1">Uncharacterized protein</fullName>
    </submittedName>
</protein>